<feature type="transmembrane region" description="Helical" evidence="3">
    <location>
        <begin position="27"/>
        <end position="52"/>
    </location>
</feature>
<evidence type="ECO:0000256" key="2">
    <source>
        <dbReference type="PIRSR" id="PIRSR605754-1"/>
    </source>
</evidence>
<dbReference type="Pfam" id="PF04203">
    <property type="entry name" value="Sortase"/>
    <property type="match status" value="1"/>
</dbReference>
<keyword evidence="3" id="KW-0472">Membrane</keyword>
<dbReference type="InterPro" id="IPR005754">
    <property type="entry name" value="Sortase"/>
</dbReference>
<reference evidence="4 5" key="1">
    <citation type="submission" date="2019-06" db="EMBL/GenBank/DDBJ databases">
        <title>Sequencing the genomes of 1000 actinobacteria strains.</title>
        <authorList>
            <person name="Klenk H.-P."/>
        </authorList>
    </citation>
    <scope>NUCLEOTIDE SEQUENCE [LARGE SCALE GENOMIC DNA]</scope>
    <source>
        <strain evidence="4 5">DSM 25218</strain>
    </source>
</reference>
<organism evidence="4 5">
    <name type="scientific">Nocardioides albertanoniae</name>
    <dbReference type="NCBI Taxonomy" id="1175486"/>
    <lineage>
        <taxon>Bacteria</taxon>
        <taxon>Bacillati</taxon>
        <taxon>Actinomycetota</taxon>
        <taxon>Actinomycetes</taxon>
        <taxon>Propionibacteriales</taxon>
        <taxon>Nocardioidaceae</taxon>
        <taxon>Nocardioides</taxon>
    </lineage>
</organism>
<dbReference type="SUPFAM" id="SSF63817">
    <property type="entry name" value="Sortase"/>
    <property type="match status" value="1"/>
</dbReference>
<dbReference type="AlphaFoldDB" id="A0A543ABW9"/>
<evidence type="ECO:0000313" key="4">
    <source>
        <dbReference type="EMBL" id="TQL70088.1"/>
    </source>
</evidence>
<sequence length="218" mass="23217">MAQAQRRTSVRSDVAEATHKIDSPSRLAAAASGLWTALVTLAIVMVLAGLVWPGGDADAEVPPGAPQRLELPGLKTKAKVVPIRLRGEVLDPPRNPREIGWWVGSAKPGSAQGQTVVTGHTVHTGGGSLNKLDHIEPGQEVDIATKDGTFQHQVDSVQVLSRSELAEQSQRIFGQDHGDGRLVVITCTDWNGSGYDSNIVVFAHRFNALPKKSRVGSS</sequence>
<evidence type="ECO:0000256" key="1">
    <source>
        <dbReference type="ARBA" id="ARBA00022801"/>
    </source>
</evidence>
<dbReference type="GO" id="GO:0016787">
    <property type="term" value="F:hydrolase activity"/>
    <property type="evidence" value="ECO:0007669"/>
    <property type="project" value="UniProtKB-KW"/>
</dbReference>
<keyword evidence="3" id="KW-1133">Transmembrane helix</keyword>
<dbReference type="Gene3D" id="2.40.260.10">
    <property type="entry name" value="Sortase"/>
    <property type="match status" value="1"/>
</dbReference>
<keyword evidence="5" id="KW-1185">Reference proteome</keyword>
<gene>
    <name evidence="4" type="ORF">FB381_4014</name>
</gene>
<name>A0A543ABW9_9ACTN</name>
<evidence type="ECO:0000313" key="5">
    <source>
        <dbReference type="Proteomes" id="UP000320209"/>
    </source>
</evidence>
<keyword evidence="3" id="KW-0812">Transmembrane</keyword>
<feature type="active site" description="Proton donor/acceptor" evidence="2">
    <location>
        <position position="120"/>
    </location>
</feature>
<feature type="active site" description="Acyl-thioester intermediate" evidence="2">
    <location>
        <position position="187"/>
    </location>
</feature>
<dbReference type="InterPro" id="IPR042001">
    <property type="entry name" value="Sortase_F"/>
</dbReference>
<dbReference type="CDD" id="cd05829">
    <property type="entry name" value="Sortase_F"/>
    <property type="match status" value="1"/>
</dbReference>
<dbReference type="EMBL" id="VFOV01000001">
    <property type="protein sequence ID" value="TQL70088.1"/>
    <property type="molecule type" value="Genomic_DNA"/>
</dbReference>
<evidence type="ECO:0000256" key="3">
    <source>
        <dbReference type="SAM" id="Phobius"/>
    </source>
</evidence>
<accession>A0A543ABW9</accession>
<comment type="caution">
    <text evidence="4">The sequence shown here is derived from an EMBL/GenBank/DDBJ whole genome shotgun (WGS) entry which is preliminary data.</text>
</comment>
<dbReference type="Proteomes" id="UP000320209">
    <property type="component" value="Unassembled WGS sequence"/>
</dbReference>
<dbReference type="InterPro" id="IPR023365">
    <property type="entry name" value="Sortase_dom-sf"/>
</dbReference>
<keyword evidence="1" id="KW-0378">Hydrolase</keyword>
<proteinExistence type="predicted"/>
<protein>
    <submittedName>
        <fullName evidence="4">LPXTG-site transpeptidase (Sortase) family protein</fullName>
    </submittedName>
</protein>